<evidence type="ECO:0000256" key="3">
    <source>
        <dbReference type="ARBA" id="ARBA00023015"/>
    </source>
</evidence>
<evidence type="ECO:0000313" key="8">
    <source>
        <dbReference type="EMBL" id="OMJ20842.1"/>
    </source>
</evidence>
<feature type="region of interest" description="Disordered" evidence="6">
    <location>
        <begin position="273"/>
        <end position="293"/>
    </location>
</feature>
<evidence type="ECO:0000256" key="6">
    <source>
        <dbReference type="SAM" id="MobiDB-lite"/>
    </source>
</evidence>
<evidence type="ECO:0000256" key="4">
    <source>
        <dbReference type="ARBA" id="ARBA00023163"/>
    </source>
</evidence>
<gene>
    <name evidence="8" type="ORF">AYI70_g3845</name>
    <name evidence="7" type="ORF">AYI70_g4361</name>
</gene>
<organism evidence="8 9">
    <name type="scientific">Smittium culicis</name>
    <dbReference type="NCBI Taxonomy" id="133412"/>
    <lineage>
        <taxon>Eukaryota</taxon>
        <taxon>Fungi</taxon>
        <taxon>Fungi incertae sedis</taxon>
        <taxon>Zoopagomycota</taxon>
        <taxon>Kickxellomycotina</taxon>
        <taxon>Harpellomycetes</taxon>
        <taxon>Harpellales</taxon>
        <taxon>Legeriomycetaceae</taxon>
        <taxon>Smittium</taxon>
    </lineage>
</organism>
<comment type="caution">
    <text evidence="8">The sequence shown here is derived from an EMBL/GenBank/DDBJ whole genome shotgun (WGS) entry which is preliminary data.</text>
</comment>
<evidence type="ECO:0000256" key="2">
    <source>
        <dbReference type="ARBA" id="ARBA00022491"/>
    </source>
</evidence>
<accession>A0A1R1Y1M1</accession>
<evidence type="ECO:0000256" key="5">
    <source>
        <dbReference type="ARBA" id="ARBA00023242"/>
    </source>
</evidence>
<dbReference type="Proteomes" id="UP000187283">
    <property type="component" value="Unassembled WGS sequence"/>
</dbReference>
<dbReference type="GO" id="GO:0005654">
    <property type="term" value="C:nucleoplasm"/>
    <property type="evidence" value="ECO:0007669"/>
    <property type="project" value="UniProtKB-ARBA"/>
</dbReference>
<reference evidence="8 9" key="1">
    <citation type="submission" date="2017-01" db="EMBL/GenBank/DDBJ databases">
        <authorList>
            <person name="Mah S.A."/>
            <person name="Swanson W.J."/>
            <person name="Moy G.W."/>
            <person name="Vacquier V.D."/>
        </authorList>
    </citation>
    <scope>NUCLEOTIDE SEQUENCE [LARGE SCALE GENOMIC DNA]</scope>
    <source>
        <strain evidence="8 9">GSMNP</strain>
    </source>
</reference>
<keyword evidence="3" id="KW-0805">Transcription regulation</keyword>
<keyword evidence="9" id="KW-1185">Reference proteome</keyword>
<dbReference type="AlphaFoldDB" id="A0A1R1Y1M1"/>
<feature type="compositionally biased region" description="Basic and acidic residues" evidence="6">
    <location>
        <begin position="1"/>
        <end position="10"/>
    </location>
</feature>
<evidence type="ECO:0000256" key="1">
    <source>
        <dbReference type="ARBA" id="ARBA00004123"/>
    </source>
</evidence>
<feature type="region of interest" description="Disordered" evidence="6">
    <location>
        <begin position="1"/>
        <end position="73"/>
    </location>
</feature>
<evidence type="ECO:0008006" key="10">
    <source>
        <dbReference type="Google" id="ProtNLM"/>
    </source>
</evidence>
<feature type="compositionally biased region" description="Basic and acidic residues" evidence="6">
    <location>
        <begin position="57"/>
        <end position="71"/>
    </location>
</feature>
<proteinExistence type="predicted"/>
<dbReference type="EMBL" id="LSSN01001346">
    <property type="protein sequence ID" value="OMJ20008.1"/>
    <property type="molecule type" value="Genomic_DNA"/>
</dbReference>
<comment type="subcellular location">
    <subcellularLocation>
        <location evidence="1">Nucleus</location>
    </subcellularLocation>
</comment>
<dbReference type="InterPro" id="IPR013907">
    <property type="entry name" value="Sds3"/>
</dbReference>
<protein>
    <recommendedName>
        <fullName evidence="10">Sin3 histone deacetylase corepressor complex component SDS3</fullName>
    </recommendedName>
</protein>
<sequence>MSKNSQDKKSNLALLDNTLNKGESTPQNTTRKTKTATSGGRAASGKPKISSNLSNKSESKKSDSTASEKKPQIQLRHQIYQKLSQIEQIEFAERKKEFYQKRSEIRDEINQILEGTHPLYQELVKELEEERDFQIKYADDMCKARIEIHKKEHDIITEQTTTDFQNERKNLINQLILNVEERKRKIKDERDCLEVTSDFILETTRGSSKRNLRNRGLDAILNNSFKNVSSNSALTSTGTSATVKRKQIQNFSMQGLADEDVISDLTELRKFTGVSGPIPTINNNKKNPKSNKR</sequence>
<feature type="compositionally biased region" description="Polar residues" evidence="6">
    <location>
        <begin position="17"/>
        <end position="38"/>
    </location>
</feature>
<dbReference type="PANTHER" id="PTHR21964">
    <property type="entry name" value="BREAST CANCER METASTASIS-SUPPRESSOR 1"/>
    <property type="match status" value="1"/>
</dbReference>
<name>A0A1R1Y1M1_9FUNG</name>
<dbReference type="GO" id="GO:0010468">
    <property type="term" value="P:regulation of gene expression"/>
    <property type="evidence" value="ECO:0007669"/>
    <property type="project" value="UniProtKB-ARBA"/>
</dbReference>
<dbReference type="Pfam" id="PF08598">
    <property type="entry name" value="Sds3"/>
    <property type="match status" value="1"/>
</dbReference>
<keyword evidence="4" id="KW-0804">Transcription</keyword>
<keyword evidence="5" id="KW-0539">Nucleus</keyword>
<evidence type="ECO:0000313" key="7">
    <source>
        <dbReference type="EMBL" id="OMJ20008.1"/>
    </source>
</evidence>
<evidence type="ECO:0000313" key="9">
    <source>
        <dbReference type="Proteomes" id="UP000187283"/>
    </source>
</evidence>
<dbReference type="EMBL" id="LSSN01001146">
    <property type="protein sequence ID" value="OMJ20842.1"/>
    <property type="molecule type" value="Genomic_DNA"/>
</dbReference>
<dbReference type="SMART" id="SM01401">
    <property type="entry name" value="Sds3"/>
    <property type="match status" value="1"/>
</dbReference>
<dbReference type="OrthoDB" id="70376at2759"/>
<dbReference type="STRING" id="133412.A0A1R1Y1M1"/>
<keyword evidence="2" id="KW-0678">Repressor</keyword>